<evidence type="ECO:0000313" key="3">
    <source>
        <dbReference type="EMBL" id="TQN45963.1"/>
    </source>
</evidence>
<organism evidence="3 4">
    <name type="scientific">Humibacillus xanthopallidus</name>
    <dbReference type="NCBI Taxonomy" id="412689"/>
    <lineage>
        <taxon>Bacteria</taxon>
        <taxon>Bacillati</taxon>
        <taxon>Actinomycetota</taxon>
        <taxon>Actinomycetes</taxon>
        <taxon>Micrococcales</taxon>
        <taxon>Intrasporangiaceae</taxon>
        <taxon>Humibacillus</taxon>
    </lineage>
</organism>
<evidence type="ECO:0000313" key="4">
    <source>
        <dbReference type="Proteomes" id="UP000320085"/>
    </source>
</evidence>
<feature type="region of interest" description="Disordered" evidence="1">
    <location>
        <begin position="21"/>
        <end position="57"/>
    </location>
</feature>
<gene>
    <name evidence="3" type="ORF">FHX52_2668</name>
</gene>
<evidence type="ECO:0000256" key="2">
    <source>
        <dbReference type="SAM" id="SignalP"/>
    </source>
</evidence>
<dbReference type="AlphaFoldDB" id="A0A543PPG4"/>
<feature type="chain" id="PRO_5039585467" description="LppX_LprAFG lipoprotein" evidence="2">
    <location>
        <begin position="19"/>
        <end position="288"/>
    </location>
</feature>
<evidence type="ECO:0008006" key="5">
    <source>
        <dbReference type="Google" id="ProtNLM"/>
    </source>
</evidence>
<comment type="caution">
    <text evidence="3">The sequence shown here is derived from an EMBL/GenBank/DDBJ whole genome shotgun (WGS) entry which is preliminary data.</text>
</comment>
<accession>A0A543PPG4</accession>
<protein>
    <recommendedName>
        <fullName evidence="5">LppX_LprAFG lipoprotein</fullName>
    </recommendedName>
</protein>
<evidence type="ECO:0000256" key="1">
    <source>
        <dbReference type="SAM" id="MobiDB-lite"/>
    </source>
</evidence>
<dbReference type="EMBL" id="VFQF01000002">
    <property type="protein sequence ID" value="TQN45963.1"/>
    <property type="molecule type" value="Genomic_DNA"/>
</dbReference>
<reference evidence="3 4" key="1">
    <citation type="submission" date="2019-06" db="EMBL/GenBank/DDBJ databases">
        <title>Sequencing the genomes of 1000 actinobacteria strains.</title>
        <authorList>
            <person name="Klenk H.-P."/>
        </authorList>
    </citation>
    <scope>NUCLEOTIDE SEQUENCE [LARGE SCALE GENOMIC DNA]</scope>
    <source>
        <strain evidence="3 4">DSM 21776</strain>
    </source>
</reference>
<feature type="signal peptide" evidence="2">
    <location>
        <begin position="1"/>
        <end position="18"/>
    </location>
</feature>
<keyword evidence="2" id="KW-0732">Signal</keyword>
<sequence>MLACSVLLAGLLSGCAGAAPDEAGATGSGRTPSGSTATTTATAAPSATAGSSATSGASSDPVAAFALAKAGFSSARTSRYVVTTTYEYAGGEVLKMHRTFTVDAPHGLLSADVAFQEDSKKGRDYVSLSFVLAGGRSYVRSQGATKWTRASTRDLATFAVPTPQKTVSAMPAALGSFVPSTDIGKGEISGEVDARDYFELSGLTAIMDDPKALRDLRGTVDAHVQLQDGAVKSIRFLGQDHSFYLESDRDVPEEIETLTTYAEVEVRVTAIDHAVRIDDPRRTSSGTT</sequence>
<dbReference type="Proteomes" id="UP000320085">
    <property type="component" value="Unassembled WGS sequence"/>
</dbReference>
<proteinExistence type="predicted"/>
<name>A0A543PPG4_9MICO</name>